<comment type="cofactor">
    <cofactor evidence="1">
        <name>FAD</name>
        <dbReference type="ChEBI" id="CHEBI:57692"/>
    </cofactor>
</comment>
<evidence type="ECO:0000256" key="4">
    <source>
        <dbReference type="ARBA" id="ARBA00022630"/>
    </source>
</evidence>
<evidence type="ECO:0000313" key="10">
    <source>
        <dbReference type="EMBL" id="EAU91988.2"/>
    </source>
</evidence>
<dbReference type="KEGG" id="cci:CC1G_05975"/>
<protein>
    <recommendedName>
        <fullName evidence="9">Glucose-methanol-choline oxidoreductase C-terminal domain-containing protein</fullName>
    </recommendedName>
</protein>
<dbReference type="RefSeq" id="XP_001829766.2">
    <property type="nucleotide sequence ID" value="XM_001829714.2"/>
</dbReference>
<evidence type="ECO:0000256" key="8">
    <source>
        <dbReference type="ARBA" id="ARBA00023180"/>
    </source>
</evidence>
<dbReference type="Gene3D" id="3.30.560.10">
    <property type="entry name" value="Glucose Oxidase, domain 3"/>
    <property type="match status" value="1"/>
</dbReference>
<organism evidence="10 11">
    <name type="scientific">Coprinopsis cinerea (strain Okayama-7 / 130 / ATCC MYA-4618 / FGSC 9003)</name>
    <name type="common">Inky cap fungus</name>
    <name type="synonym">Hormographiella aspergillata</name>
    <dbReference type="NCBI Taxonomy" id="240176"/>
    <lineage>
        <taxon>Eukaryota</taxon>
        <taxon>Fungi</taxon>
        <taxon>Dikarya</taxon>
        <taxon>Basidiomycota</taxon>
        <taxon>Agaricomycotina</taxon>
        <taxon>Agaricomycetes</taxon>
        <taxon>Agaricomycetidae</taxon>
        <taxon>Agaricales</taxon>
        <taxon>Agaricineae</taxon>
        <taxon>Psathyrellaceae</taxon>
        <taxon>Coprinopsis</taxon>
    </lineage>
</organism>
<dbReference type="GeneID" id="6006203"/>
<dbReference type="InterPro" id="IPR036188">
    <property type="entry name" value="FAD/NAD-bd_sf"/>
</dbReference>
<dbReference type="Proteomes" id="UP000001861">
    <property type="component" value="Unassembled WGS sequence"/>
</dbReference>
<name>A8N4J7_COPC7</name>
<dbReference type="SUPFAM" id="SSF51905">
    <property type="entry name" value="FAD/NAD(P)-binding domain"/>
    <property type="match status" value="1"/>
</dbReference>
<feature type="domain" description="Glucose-methanol-choline oxidoreductase C-terminal" evidence="9">
    <location>
        <begin position="45"/>
        <end position="168"/>
    </location>
</feature>
<dbReference type="OrthoDB" id="269227at2759"/>
<evidence type="ECO:0000313" key="11">
    <source>
        <dbReference type="Proteomes" id="UP000001861"/>
    </source>
</evidence>
<comment type="subunit">
    <text evidence="3">Monomer.</text>
</comment>
<dbReference type="OMA" id="VAMHVAS"/>
<gene>
    <name evidence="10" type="ORF">CC1G_05975</name>
</gene>
<dbReference type="Pfam" id="PF05199">
    <property type="entry name" value="GMC_oxred_C"/>
    <property type="match status" value="1"/>
</dbReference>
<dbReference type="Gene3D" id="3.50.50.60">
    <property type="entry name" value="FAD/NAD(P)-binding domain"/>
    <property type="match status" value="1"/>
</dbReference>
<dbReference type="SUPFAM" id="SSF54373">
    <property type="entry name" value="FAD-linked reductases, C-terminal domain"/>
    <property type="match status" value="1"/>
</dbReference>
<sequence>MLDLYERDKTGVLELNVEPGYSGPTPLASRPDRNFTTINAVLYYPFSRGRTHIVSNHPGTPPLPDPNYWAHPLDVAGHVAGMQLSRRRVRTWDGYWIDDDTGVEQWARGVVASDNHEVGSMSMMPMELGGVVDNDFKVYGIGNVRVVDASVIPMPISAHTMSTVYMIGEMIPPELIITSSKAADIILRGL</sequence>
<dbReference type="AlphaFoldDB" id="A8N4J7"/>
<evidence type="ECO:0000256" key="3">
    <source>
        <dbReference type="ARBA" id="ARBA00011245"/>
    </source>
</evidence>
<proteinExistence type="inferred from homology"/>
<evidence type="ECO:0000256" key="1">
    <source>
        <dbReference type="ARBA" id="ARBA00001974"/>
    </source>
</evidence>
<dbReference type="InParanoid" id="A8N4J7"/>
<dbReference type="PANTHER" id="PTHR11552:SF201">
    <property type="entry name" value="GLUCOSE-METHANOL-CHOLINE OXIDOREDUCTASE N-TERMINAL DOMAIN-CONTAINING PROTEIN"/>
    <property type="match status" value="1"/>
</dbReference>
<dbReference type="GO" id="GO:0016614">
    <property type="term" value="F:oxidoreductase activity, acting on CH-OH group of donors"/>
    <property type="evidence" value="ECO:0007669"/>
    <property type="project" value="InterPro"/>
</dbReference>
<dbReference type="eggNOG" id="KOG1238">
    <property type="taxonomic scope" value="Eukaryota"/>
</dbReference>
<dbReference type="PANTHER" id="PTHR11552">
    <property type="entry name" value="GLUCOSE-METHANOL-CHOLINE GMC OXIDOREDUCTASE"/>
    <property type="match status" value="1"/>
</dbReference>
<dbReference type="InterPro" id="IPR012132">
    <property type="entry name" value="GMC_OxRdtase"/>
</dbReference>
<evidence type="ECO:0000256" key="2">
    <source>
        <dbReference type="ARBA" id="ARBA00010790"/>
    </source>
</evidence>
<keyword evidence="6" id="KW-0274">FAD</keyword>
<comment type="similarity">
    <text evidence="2">Belongs to the GMC oxidoreductase family.</text>
</comment>
<dbReference type="GO" id="GO:0050660">
    <property type="term" value="F:flavin adenine dinucleotide binding"/>
    <property type="evidence" value="ECO:0007669"/>
    <property type="project" value="InterPro"/>
</dbReference>
<keyword evidence="4" id="KW-0285">Flavoprotein</keyword>
<reference evidence="10 11" key="1">
    <citation type="journal article" date="2010" name="Proc. Natl. Acad. Sci. U.S.A.">
        <title>Insights into evolution of multicellular fungi from the assembled chromosomes of the mushroom Coprinopsis cinerea (Coprinus cinereus).</title>
        <authorList>
            <person name="Stajich J.E."/>
            <person name="Wilke S.K."/>
            <person name="Ahren D."/>
            <person name="Au C.H."/>
            <person name="Birren B.W."/>
            <person name="Borodovsky M."/>
            <person name="Burns C."/>
            <person name="Canback B."/>
            <person name="Casselton L.A."/>
            <person name="Cheng C.K."/>
            <person name="Deng J."/>
            <person name="Dietrich F.S."/>
            <person name="Fargo D.C."/>
            <person name="Farman M.L."/>
            <person name="Gathman A.C."/>
            <person name="Goldberg J."/>
            <person name="Guigo R."/>
            <person name="Hoegger P.J."/>
            <person name="Hooker J.B."/>
            <person name="Huggins A."/>
            <person name="James T.Y."/>
            <person name="Kamada T."/>
            <person name="Kilaru S."/>
            <person name="Kodira C."/>
            <person name="Kues U."/>
            <person name="Kupfer D."/>
            <person name="Kwan H.S."/>
            <person name="Lomsadze A."/>
            <person name="Li W."/>
            <person name="Lilly W.W."/>
            <person name="Ma L.J."/>
            <person name="Mackey A.J."/>
            <person name="Manning G."/>
            <person name="Martin F."/>
            <person name="Muraguchi H."/>
            <person name="Natvig D.O."/>
            <person name="Palmerini H."/>
            <person name="Ramesh M.A."/>
            <person name="Rehmeyer C.J."/>
            <person name="Roe B.A."/>
            <person name="Shenoy N."/>
            <person name="Stanke M."/>
            <person name="Ter-Hovhannisyan V."/>
            <person name="Tunlid A."/>
            <person name="Velagapudi R."/>
            <person name="Vision T.J."/>
            <person name="Zeng Q."/>
            <person name="Zolan M.E."/>
            <person name="Pukkila P.J."/>
        </authorList>
    </citation>
    <scope>NUCLEOTIDE SEQUENCE [LARGE SCALE GENOMIC DNA]</scope>
    <source>
        <strain evidence="11">Okayama-7 / 130 / ATCC MYA-4618 / FGSC 9003</strain>
    </source>
</reference>
<dbReference type="EMBL" id="AACS02000003">
    <property type="protein sequence ID" value="EAU91988.2"/>
    <property type="molecule type" value="Genomic_DNA"/>
</dbReference>
<dbReference type="InterPro" id="IPR007867">
    <property type="entry name" value="GMC_OxRtase_C"/>
</dbReference>
<keyword evidence="8" id="KW-0325">Glycoprotein</keyword>
<evidence type="ECO:0000256" key="5">
    <source>
        <dbReference type="ARBA" id="ARBA00022729"/>
    </source>
</evidence>
<keyword evidence="11" id="KW-1185">Reference proteome</keyword>
<accession>A8N4J7</accession>
<dbReference type="VEuPathDB" id="FungiDB:CC1G_05975"/>
<comment type="caution">
    <text evidence="10">The sequence shown here is derived from an EMBL/GenBank/DDBJ whole genome shotgun (WGS) entry which is preliminary data.</text>
</comment>
<dbReference type="HOGENOM" id="CLU_002865_2_2_1"/>
<evidence type="ECO:0000256" key="6">
    <source>
        <dbReference type="ARBA" id="ARBA00022827"/>
    </source>
</evidence>
<keyword evidence="5" id="KW-0732">Signal</keyword>
<evidence type="ECO:0000256" key="7">
    <source>
        <dbReference type="ARBA" id="ARBA00023002"/>
    </source>
</evidence>
<keyword evidence="7" id="KW-0560">Oxidoreductase</keyword>
<evidence type="ECO:0000259" key="9">
    <source>
        <dbReference type="Pfam" id="PF05199"/>
    </source>
</evidence>